<evidence type="ECO:0000313" key="2">
    <source>
        <dbReference type="EMBL" id="KAA2283702.1"/>
    </source>
</evidence>
<sequence>MIQSLRSRLALFALLAAVLAATRLNHFGAVPDASWAVFLLSGFYLRRDLRWAFPLLMALSVLVDFLVIRASGLDFWSHYCVSPGYWFLVPAYLSLWLAGAWLARGYTGLRPRELARAALALVAGVTACHLLAQGGFYWLSPVVAEPTLAGWWKNFSDWFLPYLGSTGLYVGLAAVLHVTASLAHGLWLGAARAPR</sequence>
<accession>A0A5B2Z967</accession>
<evidence type="ECO:0008006" key="4">
    <source>
        <dbReference type="Google" id="ProtNLM"/>
    </source>
</evidence>
<organism evidence="2 3">
    <name type="scientific">Arenimonas fontis</name>
    <dbReference type="NCBI Taxonomy" id="2608255"/>
    <lineage>
        <taxon>Bacteria</taxon>
        <taxon>Pseudomonadati</taxon>
        <taxon>Pseudomonadota</taxon>
        <taxon>Gammaproteobacteria</taxon>
        <taxon>Lysobacterales</taxon>
        <taxon>Lysobacteraceae</taxon>
        <taxon>Arenimonas</taxon>
    </lineage>
</organism>
<dbReference type="EMBL" id="VUOD01000015">
    <property type="protein sequence ID" value="KAA2283702.1"/>
    <property type="molecule type" value="Genomic_DNA"/>
</dbReference>
<comment type="caution">
    <text evidence="2">The sequence shown here is derived from an EMBL/GenBank/DDBJ whole genome shotgun (WGS) entry which is preliminary data.</text>
</comment>
<evidence type="ECO:0000256" key="1">
    <source>
        <dbReference type="SAM" id="Phobius"/>
    </source>
</evidence>
<reference evidence="2 3" key="1">
    <citation type="submission" date="2019-09" db="EMBL/GenBank/DDBJ databases">
        <title>Arenimonas chukotkensis sp. nov., a bacterium isolated from Chukotka hot spring, Arctic region, Russia.</title>
        <authorList>
            <person name="Zayulina K.S."/>
            <person name="Prokofeva M.I."/>
            <person name="Elcheninov A.G."/>
            <person name="Novikov A."/>
            <person name="Kochetkova T.V."/>
            <person name="Kublanov I.V."/>
        </authorList>
    </citation>
    <scope>NUCLEOTIDE SEQUENCE [LARGE SCALE GENOMIC DNA]</scope>
    <source>
        <strain evidence="2 3">3729k</strain>
    </source>
</reference>
<keyword evidence="3" id="KW-1185">Reference proteome</keyword>
<feature type="transmembrane region" description="Helical" evidence="1">
    <location>
        <begin position="84"/>
        <end position="102"/>
    </location>
</feature>
<keyword evidence="1" id="KW-0472">Membrane</keyword>
<feature type="transmembrane region" description="Helical" evidence="1">
    <location>
        <begin position="52"/>
        <end position="72"/>
    </location>
</feature>
<keyword evidence="1" id="KW-0812">Transmembrane</keyword>
<dbReference type="Proteomes" id="UP000322165">
    <property type="component" value="Unassembled WGS sequence"/>
</dbReference>
<keyword evidence="1" id="KW-1133">Transmembrane helix</keyword>
<feature type="transmembrane region" description="Helical" evidence="1">
    <location>
        <begin position="159"/>
        <end position="188"/>
    </location>
</feature>
<dbReference type="AlphaFoldDB" id="A0A5B2Z967"/>
<feature type="transmembrane region" description="Helical" evidence="1">
    <location>
        <begin position="114"/>
        <end position="139"/>
    </location>
</feature>
<protein>
    <recommendedName>
        <fullName evidence="4">Cobalamin ABC transporter</fullName>
    </recommendedName>
</protein>
<dbReference type="RefSeq" id="WP_149861490.1">
    <property type="nucleotide sequence ID" value="NZ_VUOD01000015.1"/>
</dbReference>
<evidence type="ECO:0000313" key="3">
    <source>
        <dbReference type="Proteomes" id="UP000322165"/>
    </source>
</evidence>
<proteinExistence type="predicted"/>
<gene>
    <name evidence="2" type="ORF">F0415_12140</name>
</gene>
<name>A0A5B2Z967_9GAMM</name>
<reference evidence="2 3" key="2">
    <citation type="submission" date="2019-09" db="EMBL/GenBank/DDBJ databases">
        <authorList>
            <person name="Mazur A."/>
        </authorList>
    </citation>
    <scope>NUCLEOTIDE SEQUENCE [LARGE SCALE GENOMIC DNA]</scope>
    <source>
        <strain evidence="2 3">3729k</strain>
    </source>
</reference>